<keyword evidence="2" id="KW-0812">Transmembrane</keyword>
<keyword evidence="4" id="KW-1185">Reference proteome</keyword>
<dbReference type="OrthoDB" id="9777715at2"/>
<dbReference type="InParanoid" id="A0A2G4YLZ5"/>
<dbReference type="EMBL" id="PDEM01000033">
    <property type="protein sequence ID" value="PHZ83321.1"/>
    <property type="molecule type" value="Genomic_DNA"/>
</dbReference>
<dbReference type="SUPFAM" id="SSF47162">
    <property type="entry name" value="Apolipoprotein"/>
    <property type="match status" value="1"/>
</dbReference>
<comment type="caution">
    <text evidence="3">The sequence shown here is derived from an EMBL/GenBank/DDBJ whole genome shotgun (WGS) entry which is preliminary data.</text>
</comment>
<gene>
    <name evidence="3" type="ORF">CRD36_17295</name>
</gene>
<accession>A0A2G4YLZ5</accession>
<evidence type="ECO:0000313" key="4">
    <source>
        <dbReference type="Proteomes" id="UP000229730"/>
    </source>
</evidence>
<proteinExistence type="predicted"/>
<dbReference type="RefSeq" id="WP_099475214.1">
    <property type="nucleotide sequence ID" value="NZ_CP041025.1"/>
</dbReference>
<sequence length="897" mass="99470">MTDNTTPETDHVVTPLHKLSNSGPVIAAQDSGRQAWLLRFWPLLASMTCSLIWITACVWWFIESEKTLSRMPVYEAGGLLAGASLPLILIWLIALVYLRTDPLRDHRTALVHGLDGLLAPLDVAQRRVNAIVADLHKEISHVEAAGDIATTRIGNLEKRFQDQISNLFEVTTDAEAKAANLQTTLKAERDAFATLVAEASEHITELETMFKQLKFDSESISNTTRKNSEELSNEITFQNKTLDERSRLIEDRLEKMAAGLINMSREMAENFTTSEHDLTRMSDTIAAKQVALTNSLRDVAEQTSELCTRMDQQTQTLAEARDKAAESSATITSSLTDQATVLSTVAEDALNKTRESGENFRLQASDMETVLVAATQKSKSLLDEASQTFRENAENIVSSSQQLSENLIGHMGRATEDLYTRSETLEHTVTARVTSVESALDHQAEIIRTKLIEQSDALHASLDDHAGKAHAFISHQSDSFAQTMDQQFTSLMESLARKTDGLNILAEETTGQLEKTVAAIEAQATRVDTAVQDTTRALDDKTDLMKNHYGAFEQMSEQFRLQIDQSEGQLKAQHDDLVKSITDVASHLEEALGKLKDESGSLGEHAQGIISSIVAQTEQLSDRIEDVRGRTENTIRNIQEMGDTVTTHFTSTDQQAAALSENWLSTAARVEQQCTDTLVRLDTLTEKLALLEQENAKATAAAESSATKVADHMQHASESIFLASASAVEAADETNHAIDQHAEKFQQMINALQLSNKSILIDAEAIEQKIREKSGNHFSGLASKIIEQLQSLSIDINRYVEEDVPDKVWQSYVDGDRNAFLRRLKKITDKKHSATIQEKYKNDPEFRSYALEYMQIFEDLMSQSMASDSYSNFSVALISSETGKVYLALAQAVDRFS</sequence>
<dbReference type="AlphaFoldDB" id="A0A2G4YLZ5"/>
<feature type="coiled-coil region" evidence="1">
    <location>
        <begin position="674"/>
        <end position="701"/>
    </location>
</feature>
<evidence type="ECO:0000256" key="1">
    <source>
        <dbReference type="SAM" id="Coils"/>
    </source>
</evidence>
<organism evidence="3 4">
    <name type="scientific">Paremcibacter congregatus</name>
    <dbReference type="NCBI Taxonomy" id="2043170"/>
    <lineage>
        <taxon>Bacteria</taxon>
        <taxon>Pseudomonadati</taxon>
        <taxon>Pseudomonadota</taxon>
        <taxon>Alphaproteobacteria</taxon>
        <taxon>Emcibacterales</taxon>
        <taxon>Emcibacteraceae</taxon>
        <taxon>Paremcibacter</taxon>
    </lineage>
</organism>
<keyword evidence="1" id="KW-0175">Coiled coil</keyword>
<dbReference type="Proteomes" id="UP000229730">
    <property type="component" value="Unassembled WGS sequence"/>
</dbReference>
<keyword evidence="2" id="KW-0472">Membrane</keyword>
<evidence type="ECO:0000256" key="2">
    <source>
        <dbReference type="SAM" id="Phobius"/>
    </source>
</evidence>
<name>A0A2G4YLZ5_9PROT</name>
<dbReference type="Gene3D" id="1.20.120.20">
    <property type="entry name" value="Apolipoprotein"/>
    <property type="match status" value="1"/>
</dbReference>
<reference evidence="3 4" key="1">
    <citation type="submission" date="2017-10" db="EMBL/GenBank/DDBJ databases">
        <title>Frigbacter circumglobatus gen. nov. sp. nov., isolated from sediment cultured in situ.</title>
        <authorList>
            <person name="Zhao Z."/>
        </authorList>
    </citation>
    <scope>NUCLEOTIDE SEQUENCE [LARGE SCALE GENOMIC DNA]</scope>
    <source>
        <strain evidence="3 4">ZYL</strain>
    </source>
</reference>
<feature type="transmembrane region" description="Helical" evidence="2">
    <location>
        <begin position="40"/>
        <end position="62"/>
    </location>
</feature>
<feature type="transmembrane region" description="Helical" evidence="2">
    <location>
        <begin position="74"/>
        <end position="98"/>
    </location>
</feature>
<protein>
    <submittedName>
        <fullName evidence="3">Uncharacterized protein</fullName>
    </submittedName>
</protein>
<keyword evidence="2" id="KW-1133">Transmembrane helix</keyword>
<evidence type="ECO:0000313" key="3">
    <source>
        <dbReference type="EMBL" id="PHZ83321.1"/>
    </source>
</evidence>